<gene>
    <name evidence="11" type="ORF">BEMITA_LOCUS1271</name>
</gene>
<dbReference type="InterPro" id="IPR033774">
    <property type="entry name" value="YAF2_RYBP"/>
</dbReference>
<dbReference type="InterPro" id="IPR036443">
    <property type="entry name" value="Znf_RanBP2_sf"/>
</dbReference>
<sequence>MDHKKNFNRSTKRQAKVQEENYWDCSVCTYRNTAEAFKCLMCDVRKGTSTRKPRINHQLVAQQVTAQQLHPAISKPVPKKDGVRDKSDRKSHDRKSKKRSWRPPRLKNIDRSSAQTREVTVNNVTVVITEYKAKAKKTISDQSSSASSETGSNSEYSLDMKSADIDSRSS</sequence>
<keyword evidence="3 8" id="KW-0863">Zinc-finger</keyword>
<keyword evidence="2" id="KW-0479">Metal-binding</keyword>
<organism evidence="11 12">
    <name type="scientific">Bemisia tabaci</name>
    <name type="common">Sweetpotato whitefly</name>
    <name type="synonym">Aleurodes tabaci</name>
    <dbReference type="NCBI Taxonomy" id="7038"/>
    <lineage>
        <taxon>Eukaryota</taxon>
        <taxon>Metazoa</taxon>
        <taxon>Ecdysozoa</taxon>
        <taxon>Arthropoda</taxon>
        <taxon>Hexapoda</taxon>
        <taxon>Insecta</taxon>
        <taxon>Pterygota</taxon>
        <taxon>Neoptera</taxon>
        <taxon>Paraneoptera</taxon>
        <taxon>Hemiptera</taxon>
        <taxon>Sternorrhyncha</taxon>
        <taxon>Aleyrodoidea</taxon>
        <taxon>Aleyrodidae</taxon>
        <taxon>Aleyrodinae</taxon>
        <taxon>Bemisia</taxon>
    </lineage>
</organism>
<accession>A0A9P0EZ93</accession>
<dbReference type="Pfam" id="PF17219">
    <property type="entry name" value="YAF2_RYBP"/>
    <property type="match status" value="1"/>
</dbReference>
<evidence type="ECO:0000313" key="11">
    <source>
        <dbReference type="EMBL" id="CAH0381649.1"/>
    </source>
</evidence>
<dbReference type="InterPro" id="IPR001876">
    <property type="entry name" value="Znf_RanBP2"/>
</dbReference>
<keyword evidence="12" id="KW-1185">Reference proteome</keyword>
<dbReference type="EMBL" id="OU963862">
    <property type="protein sequence ID" value="CAH0381649.1"/>
    <property type="molecule type" value="Genomic_DNA"/>
</dbReference>
<dbReference type="PANTHER" id="PTHR12920:SF4">
    <property type="entry name" value="GEO03726P1"/>
    <property type="match status" value="1"/>
</dbReference>
<evidence type="ECO:0000256" key="4">
    <source>
        <dbReference type="ARBA" id="ARBA00022833"/>
    </source>
</evidence>
<comment type="subcellular location">
    <subcellularLocation>
        <location evidence="1">Nucleus</location>
    </subcellularLocation>
</comment>
<evidence type="ECO:0000256" key="6">
    <source>
        <dbReference type="ARBA" id="ARBA00023163"/>
    </source>
</evidence>
<keyword evidence="4" id="KW-0862">Zinc</keyword>
<dbReference type="InterPro" id="IPR039958">
    <property type="entry name" value="RYBP/YAF2"/>
</dbReference>
<dbReference type="PANTHER" id="PTHR12920">
    <property type="entry name" value="RYBP AND YAF2-RELATED"/>
    <property type="match status" value="1"/>
</dbReference>
<feature type="compositionally biased region" description="Basic and acidic residues" evidence="9">
    <location>
        <begin position="78"/>
        <end position="91"/>
    </location>
</feature>
<evidence type="ECO:0000256" key="9">
    <source>
        <dbReference type="SAM" id="MobiDB-lite"/>
    </source>
</evidence>
<dbReference type="SMART" id="SM00547">
    <property type="entry name" value="ZnF_RBZ"/>
    <property type="match status" value="1"/>
</dbReference>
<dbReference type="KEGG" id="btab:109035550"/>
<keyword evidence="5" id="KW-0805">Transcription regulation</keyword>
<feature type="region of interest" description="Disordered" evidence="9">
    <location>
        <begin position="66"/>
        <end position="121"/>
    </location>
</feature>
<dbReference type="FunFam" id="4.10.1060.10:FF:000009">
    <property type="entry name" value="YY1 associated factor 2"/>
    <property type="match status" value="1"/>
</dbReference>
<dbReference type="AlphaFoldDB" id="A0A9P0EZ93"/>
<dbReference type="GO" id="GO:0003677">
    <property type="term" value="F:DNA binding"/>
    <property type="evidence" value="ECO:0007669"/>
    <property type="project" value="TreeGrafter"/>
</dbReference>
<dbReference type="PROSITE" id="PS01358">
    <property type="entry name" value="ZF_RANBP2_1"/>
    <property type="match status" value="1"/>
</dbReference>
<dbReference type="GO" id="GO:0005634">
    <property type="term" value="C:nucleus"/>
    <property type="evidence" value="ECO:0007669"/>
    <property type="project" value="UniProtKB-SubCell"/>
</dbReference>
<evidence type="ECO:0000256" key="5">
    <source>
        <dbReference type="ARBA" id="ARBA00023015"/>
    </source>
</evidence>
<dbReference type="GO" id="GO:0008270">
    <property type="term" value="F:zinc ion binding"/>
    <property type="evidence" value="ECO:0007669"/>
    <property type="project" value="UniProtKB-KW"/>
</dbReference>
<reference evidence="11" key="1">
    <citation type="submission" date="2021-12" db="EMBL/GenBank/DDBJ databases">
        <authorList>
            <person name="King R."/>
        </authorList>
    </citation>
    <scope>NUCLEOTIDE SEQUENCE</scope>
</reference>
<dbReference type="PROSITE" id="PS50199">
    <property type="entry name" value="ZF_RANBP2_2"/>
    <property type="match status" value="1"/>
</dbReference>
<evidence type="ECO:0000313" key="12">
    <source>
        <dbReference type="Proteomes" id="UP001152759"/>
    </source>
</evidence>
<feature type="compositionally biased region" description="Basic and acidic residues" evidence="9">
    <location>
        <begin position="161"/>
        <end position="170"/>
    </location>
</feature>
<dbReference type="GO" id="GO:0045893">
    <property type="term" value="P:positive regulation of DNA-templated transcription"/>
    <property type="evidence" value="ECO:0007669"/>
    <property type="project" value="InterPro"/>
</dbReference>
<proteinExistence type="predicted"/>
<evidence type="ECO:0000256" key="7">
    <source>
        <dbReference type="ARBA" id="ARBA00023242"/>
    </source>
</evidence>
<keyword evidence="7" id="KW-0539">Nucleus</keyword>
<evidence type="ECO:0000256" key="1">
    <source>
        <dbReference type="ARBA" id="ARBA00004123"/>
    </source>
</evidence>
<dbReference type="SUPFAM" id="SSF90209">
    <property type="entry name" value="Ran binding protein zinc finger-like"/>
    <property type="match status" value="1"/>
</dbReference>
<feature type="region of interest" description="Disordered" evidence="9">
    <location>
        <begin position="134"/>
        <end position="170"/>
    </location>
</feature>
<dbReference type="Pfam" id="PF00641">
    <property type="entry name" value="Zn_ribbon_RanBP"/>
    <property type="match status" value="1"/>
</dbReference>
<name>A0A9P0EZ93_BEMTA</name>
<dbReference type="OrthoDB" id="10063208at2759"/>
<protein>
    <recommendedName>
        <fullName evidence="10">RanBP2-type domain-containing protein</fullName>
    </recommendedName>
</protein>
<evidence type="ECO:0000256" key="2">
    <source>
        <dbReference type="ARBA" id="ARBA00022723"/>
    </source>
</evidence>
<keyword evidence="6" id="KW-0804">Transcription</keyword>
<feature type="domain" description="RanBP2-type" evidence="10">
    <location>
        <begin position="19"/>
        <end position="48"/>
    </location>
</feature>
<evidence type="ECO:0000256" key="3">
    <source>
        <dbReference type="ARBA" id="ARBA00022771"/>
    </source>
</evidence>
<dbReference type="Proteomes" id="UP001152759">
    <property type="component" value="Chromosome 1"/>
</dbReference>
<dbReference type="Gene3D" id="4.10.1060.10">
    <property type="entry name" value="Zinc finger, RanBP2-type"/>
    <property type="match status" value="1"/>
</dbReference>
<feature type="compositionally biased region" description="Low complexity" evidence="9">
    <location>
        <begin position="140"/>
        <end position="157"/>
    </location>
</feature>
<evidence type="ECO:0000256" key="8">
    <source>
        <dbReference type="PROSITE-ProRule" id="PRU00322"/>
    </source>
</evidence>
<evidence type="ECO:0000259" key="10">
    <source>
        <dbReference type="PROSITE" id="PS50199"/>
    </source>
</evidence>
<dbReference type="GO" id="GO:0003712">
    <property type="term" value="F:transcription coregulator activity"/>
    <property type="evidence" value="ECO:0007669"/>
    <property type="project" value="TreeGrafter"/>
</dbReference>
<feature type="compositionally biased region" description="Basic residues" evidence="9">
    <location>
        <begin position="92"/>
        <end position="105"/>
    </location>
</feature>